<protein>
    <submittedName>
        <fullName evidence="2">Uncharacterized protein</fullName>
    </submittedName>
</protein>
<organism evidence="2 3">
    <name type="scientific">Eumeta variegata</name>
    <name type="common">Bagworm moth</name>
    <name type="synonym">Eumeta japonica</name>
    <dbReference type="NCBI Taxonomy" id="151549"/>
    <lineage>
        <taxon>Eukaryota</taxon>
        <taxon>Metazoa</taxon>
        <taxon>Ecdysozoa</taxon>
        <taxon>Arthropoda</taxon>
        <taxon>Hexapoda</taxon>
        <taxon>Insecta</taxon>
        <taxon>Pterygota</taxon>
        <taxon>Neoptera</taxon>
        <taxon>Endopterygota</taxon>
        <taxon>Lepidoptera</taxon>
        <taxon>Glossata</taxon>
        <taxon>Ditrysia</taxon>
        <taxon>Tineoidea</taxon>
        <taxon>Psychidae</taxon>
        <taxon>Oiketicinae</taxon>
        <taxon>Eumeta</taxon>
    </lineage>
</organism>
<gene>
    <name evidence="2" type="ORF">EVAR_50257_1</name>
</gene>
<evidence type="ECO:0000256" key="1">
    <source>
        <dbReference type="SAM" id="MobiDB-lite"/>
    </source>
</evidence>
<feature type="compositionally biased region" description="Basic and acidic residues" evidence="1">
    <location>
        <begin position="251"/>
        <end position="260"/>
    </location>
</feature>
<feature type="compositionally biased region" description="Basic residues" evidence="1">
    <location>
        <begin position="239"/>
        <end position="249"/>
    </location>
</feature>
<comment type="caution">
    <text evidence="2">The sequence shown here is derived from an EMBL/GenBank/DDBJ whole genome shotgun (WGS) entry which is preliminary data.</text>
</comment>
<feature type="region of interest" description="Disordered" evidence="1">
    <location>
        <begin position="239"/>
        <end position="260"/>
    </location>
</feature>
<dbReference type="EMBL" id="BGZK01001105">
    <property type="protein sequence ID" value="GBP71359.1"/>
    <property type="molecule type" value="Genomic_DNA"/>
</dbReference>
<dbReference type="Proteomes" id="UP000299102">
    <property type="component" value="Unassembled WGS sequence"/>
</dbReference>
<accession>A0A4C1Y9Q9</accession>
<evidence type="ECO:0000313" key="3">
    <source>
        <dbReference type="Proteomes" id="UP000299102"/>
    </source>
</evidence>
<dbReference type="AlphaFoldDB" id="A0A4C1Y9Q9"/>
<proteinExistence type="predicted"/>
<name>A0A4C1Y9Q9_EUMVA</name>
<keyword evidence="3" id="KW-1185">Reference proteome</keyword>
<reference evidence="2 3" key="1">
    <citation type="journal article" date="2019" name="Commun. Biol.">
        <title>The bagworm genome reveals a unique fibroin gene that provides high tensile strength.</title>
        <authorList>
            <person name="Kono N."/>
            <person name="Nakamura H."/>
            <person name="Ohtoshi R."/>
            <person name="Tomita M."/>
            <person name="Numata K."/>
            <person name="Arakawa K."/>
        </authorList>
    </citation>
    <scope>NUCLEOTIDE SEQUENCE [LARGE SCALE GENOMIC DNA]</scope>
</reference>
<evidence type="ECO:0000313" key="2">
    <source>
        <dbReference type="EMBL" id="GBP71359.1"/>
    </source>
</evidence>
<sequence>MPVLQRILPRLKLETQTFPFAAPRTHESRAPRASAVQAIKSRTAMKAHYGRLAAAGVGAARGGRRSRRPINTDGPARISAALMYSCRGQLDNTLQSKNCLCFRTHWAVGALTNKQNTVKGLCNVKLVQKVDITLQIKNCLYYRTNWVIGALANKQNTAKGLCTVALVQKVDYTVKQKTTERRGCGREEIREIRHTDSLSGGSEVLCLRADGKRKMRTDVGSTRFYVENIFVGVKRIKHNSATRRSRPRAPGHLERSGGEI</sequence>